<name>A0A8D8ZC52_9HEMI</name>
<dbReference type="EMBL" id="HBUF01482055">
    <property type="protein sequence ID" value="CAG6745028.1"/>
    <property type="molecule type" value="Transcribed_RNA"/>
</dbReference>
<dbReference type="AlphaFoldDB" id="A0A8D8ZC52"/>
<reference evidence="1" key="1">
    <citation type="submission" date="2021-05" db="EMBL/GenBank/DDBJ databases">
        <authorList>
            <person name="Alioto T."/>
            <person name="Alioto T."/>
            <person name="Gomez Garrido J."/>
        </authorList>
    </citation>
    <scope>NUCLEOTIDE SEQUENCE</scope>
</reference>
<organism evidence="1">
    <name type="scientific">Cacopsylla melanoneura</name>
    <dbReference type="NCBI Taxonomy" id="428564"/>
    <lineage>
        <taxon>Eukaryota</taxon>
        <taxon>Metazoa</taxon>
        <taxon>Ecdysozoa</taxon>
        <taxon>Arthropoda</taxon>
        <taxon>Hexapoda</taxon>
        <taxon>Insecta</taxon>
        <taxon>Pterygota</taxon>
        <taxon>Neoptera</taxon>
        <taxon>Paraneoptera</taxon>
        <taxon>Hemiptera</taxon>
        <taxon>Sternorrhyncha</taxon>
        <taxon>Psylloidea</taxon>
        <taxon>Psyllidae</taxon>
        <taxon>Psyllinae</taxon>
        <taxon>Cacopsylla</taxon>
    </lineage>
</organism>
<proteinExistence type="predicted"/>
<dbReference type="EMBL" id="HBUF01482056">
    <property type="protein sequence ID" value="CAG6745030.1"/>
    <property type="molecule type" value="Transcribed_RNA"/>
</dbReference>
<sequence>MNAMLYAPRKLRGLGVINFSWELYLQHFSIASKLINVEDGLLHISFDCEAEIKLCLDKLQVDGSNSRELRSELRMKAFEEWSRGKYQGIGVIHFADQQTNSLHTKMHCRHQNGQQPQSS</sequence>
<accession>A0A8D8ZC52</accession>
<protein>
    <submittedName>
        <fullName evidence="1">Uncharacterized protein</fullName>
    </submittedName>
</protein>
<evidence type="ECO:0000313" key="1">
    <source>
        <dbReference type="EMBL" id="CAG6745028.1"/>
    </source>
</evidence>